<evidence type="ECO:0000313" key="3">
    <source>
        <dbReference type="Proteomes" id="UP000242875"/>
    </source>
</evidence>
<keyword evidence="1" id="KW-0472">Membrane</keyword>
<keyword evidence="3" id="KW-1185">Reference proteome</keyword>
<comment type="caution">
    <text evidence="2">The sequence shown here is derived from an EMBL/GenBank/DDBJ whole genome shotgun (WGS) entry which is preliminary data.</text>
</comment>
<feature type="transmembrane region" description="Helical" evidence="1">
    <location>
        <begin position="207"/>
        <end position="226"/>
    </location>
</feature>
<dbReference type="AlphaFoldDB" id="A0A261XUB3"/>
<feature type="transmembrane region" description="Helical" evidence="1">
    <location>
        <begin position="94"/>
        <end position="119"/>
    </location>
</feature>
<keyword evidence="1" id="KW-0812">Transmembrane</keyword>
<accession>A0A261XUB3</accession>
<organism evidence="2 3">
    <name type="scientific">Bifiguratus adelaidae</name>
    <dbReference type="NCBI Taxonomy" id="1938954"/>
    <lineage>
        <taxon>Eukaryota</taxon>
        <taxon>Fungi</taxon>
        <taxon>Fungi incertae sedis</taxon>
        <taxon>Mucoromycota</taxon>
        <taxon>Mucoromycotina</taxon>
        <taxon>Endogonomycetes</taxon>
        <taxon>Endogonales</taxon>
        <taxon>Endogonales incertae sedis</taxon>
        <taxon>Bifiguratus</taxon>
    </lineage>
</organism>
<name>A0A261XUB3_9FUNG</name>
<dbReference type="Proteomes" id="UP000242875">
    <property type="component" value="Unassembled WGS sequence"/>
</dbReference>
<evidence type="ECO:0000313" key="2">
    <source>
        <dbReference type="EMBL" id="OZJ01913.1"/>
    </source>
</evidence>
<evidence type="ECO:0000256" key="1">
    <source>
        <dbReference type="SAM" id="Phobius"/>
    </source>
</evidence>
<dbReference type="OrthoDB" id="341353at2759"/>
<reference evidence="2 3" key="1">
    <citation type="journal article" date="2017" name="Mycologia">
        <title>Bifiguratus adelaidae, gen. et sp. nov., a new member of Mucoromycotina in endophytic and soil-dwelling habitats.</title>
        <authorList>
            <person name="Torres-Cruz T.J."/>
            <person name="Billingsley Tobias T.L."/>
            <person name="Almatruk M."/>
            <person name="Hesse C."/>
            <person name="Kuske C.R."/>
            <person name="Desiro A."/>
            <person name="Benucci G.M."/>
            <person name="Bonito G."/>
            <person name="Stajich J.E."/>
            <person name="Dunlap C."/>
            <person name="Arnold A.E."/>
            <person name="Porras-Alfaro A."/>
        </authorList>
    </citation>
    <scope>NUCLEOTIDE SEQUENCE [LARGE SCALE GENOMIC DNA]</scope>
    <source>
        <strain evidence="2 3">AZ0501</strain>
    </source>
</reference>
<dbReference type="EMBL" id="MVBO01000218">
    <property type="protein sequence ID" value="OZJ01913.1"/>
    <property type="molecule type" value="Genomic_DNA"/>
</dbReference>
<sequence>MATDKLILSIHDSYHSAFSQPVVYISLFASLVFLLTLFFTTKYYGIVKTTRQQCYIMTVPVSSTMTLASAYFLYGFFTQNGTWQDKIQYVLYERWWTVALTVLFTTYLVTDLVLGAIFYPDKMDILTAWIHHILYSIALIWVIKMKYTQLFIFACIMEAPSFMLALGSLNKDWRSDRIFAALFISTRLVFHGWLEWYFALYHPNKEVWKIMVTALPVHLFWFYKFILQQIRLAKLKVKAA</sequence>
<evidence type="ECO:0008006" key="4">
    <source>
        <dbReference type="Google" id="ProtNLM"/>
    </source>
</evidence>
<proteinExistence type="predicted"/>
<feature type="transmembrane region" description="Helical" evidence="1">
    <location>
        <begin position="178"/>
        <end position="201"/>
    </location>
</feature>
<protein>
    <recommendedName>
        <fullName evidence="4">TLC domain-containing protein</fullName>
    </recommendedName>
</protein>
<keyword evidence="1" id="KW-1133">Transmembrane helix</keyword>
<feature type="transmembrane region" description="Helical" evidence="1">
    <location>
        <begin position="53"/>
        <end position="74"/>
    </location>
</feature>
<feature type="transmembrane region" description="Helical" evidence="1">
    <location>
        <begin position="22"/>
        <end position="41"/>
    </location>
</feature>
<feature type="transmembrane region" description="Helical" evidence="1">
    <location>
        <begin position="149"/>
        <end position="166"/>
    </location>
</feature>
<gene>
    <name evidence="2" type="ORF">BZG36_05745</name>
</gene>
<feature type="transmembrane region" description="Helical" evidence="1">
    <location>
        <begin position="126"/>
        <end position="143"/>
    </location>
</feature>